<gene>
    <name evidence="2" type="ORF">SAMN02745220_03823</name>
</gene>
<feature type="transmembrane region" description="Helical" evidence="1">
    <location>
        <begin position="96"/>
        <end position="115"/>
    </location>
</feature>
<protein>
    <recommendedName>
        <fullName evidence="4">DUF4390 domain-containing protein</fullName>
    </recommendedName>
</protein>
<dbReference type="InterPro" id="IPR025500">
    <property type="entry name" value="DUF4390"/>
</dbReference>
<dbReference type="AlphaFoldDB" id="A0A1M7YER2"/>
<keyword evidence="1" id="KW-1133">Transmembrane helix</keyword>
<dbReference type="EMBL" id="FRFE01000022">
    <property type="protein sequence ID" value="SHO51076.1"/>
    <property type="molecule type" value="Genomic_DNA"/>
</dbReference>
<evidence type="ECO:0000256" key="1">
    <source>
        <dbReference type="SAM" id="Phobius"/>
    </source>
</evidence>
<sequence>MGFQVHYAHYRESVRDLSPSVNSGFHSSPEKSTCARRNIYKPPEIPFISVGIPFFLQLSIMHKNLLIWIFVVLVGTTSPLSHASEPPSDSVDFTELVVTTSATHLILFGVIANAFSEEMVSGLKSGIPIDFSFFVELLEKDGGKDKEMLVKTQFRHTLTYDTLKDNYKVELEELSNKITPYPELSEAQRAMSEVNGAQIIELAKLAPNRTYKLRIRADLFKQTLPLSLHHILPFVSWWDRETDWHTLEFNY</sequence>
<keyword evidence="1" id="KW-0812">Transmembrane</keyword>
<dbReference type="STRING" id="1121416.SAMN02745220_03823"/>
<organism evidence="2 3">
    <name type="scientific">Desulfopila aestuarii DSM 18488</name>
    <dbReference type="NCBI Taxonomy" id="1121416"/>
    <lineage>
        <taxon>Bacteria</taxon>
        <taxon>Pseudomonadati</taxon>
        <taxon>Thermodesulfobacteriota</taxon>
        <taxon>Desulfobulbia</taxon>
        <taxon>Desulfobulbales</taxon>
        <taxon>Desulfocapsaceae</taxon>
        <taxon>Desulfopila</taxon>
    </lineage>
</organism>
<evidence type="ECO:0000313" key="2">
    <source>
        <dbReference type="EMBL" id="SHO51076.1"/>
    </source>
</evidence>
<reference evidence="2 3" key="1">
    <citation type="submission" date="2016-12" db="EMBL/GenBank/DDBJ databases">
        <authorList>
            <person name="Song W.-J."/>
            <person name="Kurnit D.M."/>
        </authorList>
    </citation>
    <scope>NUCLEOTIDE SEQUENCE [LARGE SCALE GENOMIC DNA]</scope>
    <source>
        <strain evidence="2 3">DSM 18488</strain>
    </source>
</reference>
<keyword evidence="3" id="KW-1185">Reference proteome</keyword>
<feature type="transmembrane region" description="Helical" evidence="1">
    <location>
        <begin position="65"/>
        <end position="84"/>
    </location>
</feature>
<keyword evidence="1" id="KW-0472">Membrane</keyword>
<proteinExistence type="predicted"/>
<evidence type="ECO:0008006" key="4">
    <source>
        <dbReference type="Google" id="ProtNLM"/>
    </source>
</evidence>
<dbReference type="Proteomes" id="UP000184603">
    <property type="component" value="Unassembled WGS sequence"/>
</dbReference>
<accession>A0A1M7YER2</accession>
<evidence type="ECO:0000313" key="3">
    <source>
        <dbReference type="Proteomes" id="UP000184603"/>
    </source>
</evidence>
<name>A0A1M7YER2_9BACT</name>
<dbReference type="Pfam" id="PF14334">
    <property type="entry name" value="DUF4390"/>
    <property type="match status" value="1"/>
</dbReference>